<name>A0ACB9KRK3_BAUVA</name>
<protein>
    <submittedName>
        <fullName evidence="1">Uncharacterized protein</fullName>
    </submittedName>
</protein>
<evidence type="ECO:0000313" key="2">
    <source>
        <dbReference type="Proteomes" id="UP000828941"/>
    </source>
</evidence>
<sequence>MTTYGFDCYYFCRSYDVIPCGNHWNITERSKEGHSVSLAVWTHAPNRAKGSKFSKKSQDWHRGVGNGHHGTMNFQQGDSKSRMGQNSTVASENSYHGVLEALKHEV</sequence>
<gene>
    <name evidence="1" type="ORF">L6164_033399</name>
</gene>
<comment type="caution">
    <text evidence="1">The sequence shown here is derived from an EMBL/GenBank/DDBJ whole genome shotgun (WGS) entry which is preliminary data.</text>
</comment>
<accession>A0ACB9KRK3</accession>
<keyword evidence="2" id="KW-1185">Reference proteome</keyword>
<proteinExistence type="predicted"/>
<evidence type="ECO:0000313" key="1">
    <source>
        <dbReference type="EMBL" id="KAI4299979.1"/>
    </source>
</evidence>
<dbReference type="Proteomes" id="UP000828941">
    <property type="component" value="Chromosome 13"/>
</dbReference>
<organism evidence="1 2">
    <name type="scientific">Bauhinia variegata</name>
    <name type="common">Purple orchid tree</name>
    <name type="synonym">Phanera variegata</name>
    <dbReference type="NCBI Taxonomy" id="167791"/>
    <lineage>
        <taxon>Eukaryota</taxon>
        <taxon>Viridiplantae</taxon>
        <taxon>Streptophyta</taxon>
        <taxon>Embryophyta</taxon>
        <taxon>Tracheophyta</taxon>
        <taxon>Spermatophyta</taxon>
        <taxon>Magnoliopsida</taxon>
        <taxon>eudicotyledons</taxon>
        <taxon>Gunneridae</taxon>
        <taxon>Pentapetalae</taxon>
        <taxon>rosids</taxon>
        <taxon>fabids</taxon>
        <taxon>Fabales</taxon>
        <taxon>Fabaceae</taxon>
        <taxon>Cercidoideae</taxon>
        <taxon>Cercideae</taxon>
        <taxon>Bauhiniinae</taxon>
        <taxon>Bauhinia</taxon>
    </lineage>
</organism>
<reference evidence="1 2" key="1">
    <citation type="journal article" date="2022" name="DNA Res.">
        <title>Chromosomal-level genome assembly of the orchid tree Bauhinia variegata (Leguminosae; Cercidoideae) supports the allotetraploid origin hypothesis of Bauhinia.</title>
        <authorList>
            <person name="Zhong Y."/>
            <person name="Chen Y."/>
            <person name="Zheng D."/>
            <person name="Pang J."/>
            <person name="Liu Y."/>
            <person name="Luo S."/>
            <person name="Meng S."/>
            <person name="Qian L."/>
            <person name="Wei D."/>
            <person name="Dai S."/>
            <person name="Zhou R."/>
        </authorList>
    </citation>
    <scope>NUCLEOTIDE SEQUENCE [LARGE SCALE GENOMIC DNA]</scope>
    <source>
        <strain evidence="1">BV-YZ2020</strain>
    </source>
</reference>
<dbReference type="EMBL" id="CM039438">
    <property type="protein sequence ID" value="KAI4299979.1"/>
    <property type="molecule type" value="Genomic_DNA"/>
</dbReference>